<name>A0A9X0UC49_9PROT</name>
<dbReference type="Gene3D" id="2.70.98.10">
    <property type="match status" value="1"/>
</dbReference>
<dbReference type="InterPro" id="IPR008183">
    <property type="entry name" value="Aldose_1/G6P_1-epimerase"/>
</dbReference>
<gene>
    <name evidence="1" type="ORF">H7965_05865</name>
</gene>
<dbReference type="Pfam" id="PF01263">
    <property type="entry name" value="Aldose_epim"/>
    <property type="match status" value="1"/>
</dbReference>
<accession>A0A9X0UC49</accession>
<dbReference type="EMBL" id="JACOMF010000004">
    <property type="protein sequence ID" value="MBC4014847.1"/>
    <property type="molecule type" value="Genomic_DNA"/>
</dbReference>
<reference evidence="1" key="1">
    <citation type="submission" date="2020-08" db="EMBL/GenBank/DDBJ databases">
        <authorList>
            <person name="Hu Y."/>
            <person name="Nguyen S.V."/>
            <person name="Li F."/>
            <person name="Fanning S."/>
        </authorList>
    </citation>
    <scope>NUCLEOTIDE SEQUENCE</scope>
    <source>
        <strain evidence="1">SYSU D8009</strain>
    </source>
</reference>
<sequence>MAADRVALEAGEWSAALLPAQGGAFAALTWRGIDLLMPLPAGADPNTSFCGAFTMAPWANRLDGGMLPVAGTTYHLPVNRPADGTAIHGLVRDAHWQVEQATPAHVVLTQAMDTAPLGIPWRFTTRLELQLAGGAATLALRLVNDGAQPFPFGLGWHPFFLRPPGTRLHLHATTLFARDARTLPVAAQPTAGIDGDEAAYEGLDTHFAGWDGVATIIRPDCALRIEASGAWAHNLQLFAPAGGKVLCIEPVSHLPDAPNRPALATFGPMTMLLPGESLDARLRLTATR</sequence>
<protein>
    <submittedName>
        <fullName evidence="1">Aldose epimerase</fullName>
    </submittedName>
</protein>
<proteinExistence type="predicted"/>
<comment type="caution">
    <text evidence="1">The sequence shown here is derived from an EMBL/GenBank/DDBJ whole genome shotgun (WGS) entry which is preliminary data.</text>
</comment>
<dbReference type="InterPro" id="IPR011013">
    <property type="entry name" value="Gal_mutarotase_sf_dom"/>
</dbReference>
<evidence type="ECO:0000313" key="1">
    <source>
        <dbReference type="EMBL" id="MBC4014847.1"/>
    </source>
</evidence>
<organism evidence="1 2">
    <name type="scientific">Siccirubricoccus deserti</name>
    <dbReference type="NCBI Taxonomy" id="2013562"/>
    <lineage>
        <taxon>Bacteria</taxon>
        <taxon>Pseudomonadati</taxon>
        <taxon>Pseudomonadota</taxon>
        <taxon>Alphaproteobacteria</taxon>
        <taxon>Acetobacterales</taxon>
        <taxon>Roseomonadaceae</taxon>
        <taxon>Siccirubricoccus</taxon>
    </lineage>
</organism>
<keyword evidence="2" id="KW-1185">Reference proteome</keyword>
<dbReference type="InterPro" id="IPR014718">
    <property type="entry name" value="GH-type_carb-bd"/>
</dbReference>
<dbReference type="Proteomes" id="UP000600101">
    <property type="component" value="Unassembled WGS sequence"/>
</dbReference>
<dbReference type="GO" id="GO:0030246">
    <property type="term" value="F:carbohydrate binding"/>
    <property type="evidence" value="ECO:0007669"/>
    <property type="project" value="InterPro"/>
</dbReference>
<dbReference type="GO" id="GO:0016853">
    <property type="term" value="F:isomerase activity"/>
    <property type="evidence" value="ECO:0007669"/>
    <property type="project" value="InterPro"/>
</dbReference>
<dbReference type="SUPFAM" id="SSF74650">
    <property type="entry name" value="Galactose mutarotase-like"/>
    <property type="match status" value="1"/>
</dbReference>
<evidence type="ECO:0000313" key="2">
    <source>
        <dbReference type="Proteomes" id="UP000600101"/>
    </source>
</evidence>
<dbReference type="RefSeq" id="WP_186769608.1">
    <property type="nucleotide sequence ID" value="NZ_JACOMF010000004.1"/>
</dbReference>
<dbReference type="AlphaFoldDB" id="A0A9X0UC49"/>
<dbReference type="GO" id="GO:0005975">
    <property type="term" value="P:carbohydrate metabolic process"/>
    <property type="evidence" value="ECO:0007669"/>
    <property type="project" value="InterPro"/>
</dbReference>